<feature type="non-terminal residue" evidence="1">
    <location>
        <position position="9"/>
    </location>
</feature>
<proteinExistence type="predicted"/>
<keyword evidence="2" id="KW-1185">Reference proteome</keyword>
<protein>
    <submittedName>
        <fullName evidence="1">Uncharacterized protein</fullName>
    </submittedName>
</protein>
<dbReference type="Proteomes" id="UP000265520">
    <property type="component" value="Unassembled WGS sequence"/>
</dbReference>
<name>A0A392SIH9_9FABA</name>
<dbReference type="EMBL" id="LXQA010376617">
    <property type="protein sequence ID" value="MCI47755.1"/>
    <property type="molecule type" value="Genomic_DNA"/>
</dbReference>
<evidence type="ECO:0000313" key="1">
    <source>
        <dbReference type="EMBL" id="MCI47755.1"/>
    </source>
</evidence>
<sequence>MEEDKEEDE</sequence>
<evidence type="ECO:0000313" key="2">
    <source>
        <dbReference type="Proteomes" id="UP000265520"/>
    </source>
</evidence>
<organism evidence="1 2">
    <name type="scientific">Trifolium medium</name>
    <dbReference type="NCBI Taxonomy" id="97028"/>
    <lineage>
        <taxon>Eukaryota</taxon>
        <taxon>Viridiplantae</taxon>
        <taxon>Streptophyta</taxon>
        <taxon>Embryophyta</taxon>
        <taxon>Tracheophyta</taxon>
        <taxon>Spermatophyta</taxon>
        <taxon>Magnoliopsida</taxon>
        <taxon>eudicotyledons</taxon>
        <taxon>Gunneridae</taxon>
        <taxon>Pentapetalae</taxon>
        <taxon>rosids</taxon>
        <taxon>fabids</taxon>
        <taxon>Fabales</taxon>
        <taxon>Fabaceae</taxon>
        <taxon>Papilionoideae</taxon>
        <taxon>50 kb inversion clade</taxon>
        <taxon>NPAAA clade</taxon>
        <taxon>Hologalegina</taxon>
        <taxon>IRL clade</taxon>
        <taxon>Trifolieae</taxon>
        <taxon>Trifolium</taxon>
    </lineage>
</organism>
<accession>A0A392SIH9</accession>
<comment type="caution">
    <text evidence="1">The sequence shown here is derived from an EMBL/GenBank/DDBJ whole genome shotgun (WGS) entry which is preliminary data.</text>
</comment>
<reference evidence="1 2" key="1">
    <citation type="journal article" date="2018" name="Front. Plant Sci.">
        <title>Red Clover (Trifolium pratense) and Zigzag Clover (T. medium) - A Picture of Genomic Similarities and Differences.</title>
        <authorList>
            <person name="Dluhosova J."/>
            <person name="Istvanek J."/>
            <person name="Nedelnik J."/>
            <person name="Repkova J."/>
        </authorList>
    </citation>
    <scope>NUCLEOTIDE SEQUENCE [LARGE SCALE GENOMIC DNA]</scope>
    <source>
        <strain evidence="2">cv. 10/8</strain>
        <tissue evidence="1">Leaf</tissue>
    </source>
</reference>